<sequence>METSESEIIEADVTTHTENEQDENGESSENPVREAEKPEKLFKLPLSRIKHIMKMDPDTKHSTQEAAFLIAKATELFLGSLATEAYKQASQAKRKTIQKKDIDSAINCIDSLAFLEGVLE</sequence>
<organism evidence="5 6">
    <name type="scientific">Gryllus longicercus</name>
    <dbReference type="NCBI Taxonomy" id="2509291"/>
    <lineage>
        <taxon>Eukaryota</taxon>
        <taxon>Metazoa</taxon>
        <taxon>Ecdysozoa</taxon>
        <taxon>Arthropoda</taxon>
        <taxon>Hexapoda</taxon>
        <taxon>Insecta</taxon>
        <taxon>Pterygota</taxon>
        <taxon>Neoptera</taxon>
        <taxon>Polyneoptera</taxon>
        <taxon>Orthoptera</taxon>
        <taxon>Ensifera</taxon>
        <taxon>Gryllidea</taxon>
        <taxon>Grylloidea</taxon>
        <taxon>Gryllidae</taxon>
        <taxon>Gryllinae</taxon>
        <taxon>Gryllus</taxon>
    </lineage>
</organism>
<name>A0AAN9V648_9ORTH</name>
<gene>
    <name evidence="5" type="ORF">R5R35_003872</name>
</gene>
<dbReference type="PANTHER" id="PTHR10252:SF79">
    <property type="entry name" value="DNA POLYMERASE EPSILON SUBUNIT 4"/>
    <property type="match status" value="1"/>
</dbReference>
<feature type="compositionally biased region" description="Acidic residues" evidence="3">
    <location>
        <begin position="1"/>
        <end position="10"/>
    </location>
</feature>
<reference evidence="5 6" key="1">
    <citation type="submission" date="2024-03" db="EMBL/GenBank/DDBJ databases">
        <title>The genome assembly and annotation of the cricket Gryllus longicercus Weissman &amp; Gray.</title>
        <authorList>
            <person name="Szrajer S."/>
            <person name="Gray D."/>
            <person name="Ylla G."/>
        </authorList>
    </citation>
    <scope>NUCLEOTIDE SEQUENCE [LARGE SCALE GENOMIC DNA]</scope>
    <source>
        <strain evidence="5">DAG 2021-001</strain>
        <tissue evidence="5">Whole body minus gut</tissue>
    </source>
</reference>
<dbReference type="GO" id="GO:0008622">
    <property type="term" value="C:epsilon DNA polymerase complex"/>
    <property type="evidence" value="ECO:0007669"/>
    <property type="project" value="TreeGrafter"/>
</dbReference>
<dbReference type="GO" id="GO:0046982">
    <property type="term" value="F:protein heterodimerization activity"/>
    <property type="evidence" value="ECO:0007669"/>
    <property type="project" value="InterPro"/>
</dbReference>
<feature type="region of interest" description="Disordered" evidence="3">
    <location>
        <begin position="1"/>
        <end position="37"/>
    </location>
</feature>
<evidence type="ECO:0000313" key="5">
    <source>
        <dbReference type="EMBL" id="KAK7790293.1"/>
    </source>
</evidence>
<comment type="caution">
    <text evidence="5">The sequence shown here is derived from an EMBL/GenBank/DDBJ whole genome shotgun (WGS) entry which is preliminary data.</text>
</comment>
<feature type="domain" description="Transcription factor CBF/NF-Y/archaeal histone" evidence="4">
    <location>
        <begin position="43"/>
        <end position="106"/>
    </location>
</feature>
<dbReference type="GO" id="GO:0006261">
    <property type="term" value="P:DNA-templated DNA replication"/>
    <property type="evidence" value="ECO:0007669"/>
    <property type="project" value="TreeGrafter"/>
</dbReference>
<dbReference type="InterPro" id="IPR050568">
    <property type="entry name" value="Transcr_DNA_Rep_Reg"/>
</dbReference>
<keyword evidence="2" id="KW-0539">Nucleus</keyword>
<evidence type="ECO:0000256" key="1">
    <source>
        <dbReference type="ARBA" id="ARBA00004123"/>
    </source>
</evidence>
<dbReference type="SUPFAM" id="SSF47113">
    <property type="entry name" value="Histone-fold"/>
    <property type="match status" value="1"/>
</dbReference>
<evidence type="ECO:0000256" key="3">
    <source>
        <dbReference type="SAM" id="MobiDB-lite"/>
    </source>
</evidence>
<dbReference type="PANTHER" id="PTHR10252">
    <property type="entry name" value="HISTONE-LIKE TRANSCRIPTION FACTOR CCAAT-RELATED"/>
    <property type="match status" value="1"/>
</dbReference>
<evidence type="ECO:0000259" key="4">
    <source>
        <dbReference type="Pfam" id="PF00808"/>
    </source>
</evidence>
<comment type="subcellular location">
    <subcellularLocation>
        <location evidence="1">Nucleus</location>
    </subcellularLocation>
</comment>
<dbReference type="Gene3D" id="1.10.20.10">
    <property type="entry name" value="Histone, subunit A"/>
    <property type="match status" value="1"/>
</dbReference>
<proteinExistence type="predicted"/>
<dbReference type="Proteomes" id="UP001378592">
    <property type="component" value="Unassembled WGS sequence"/>
</dbReference>
<dbReference type="AlphaFoldDB" id="A0AAN9V648"/>
<dbReference type="Pfam" id="PF00808">
    <property type="entry name" value="CBFD_NFYB_HMF"/>
    <property type="match status" value="1"/>
</dbReference>
<keyword evidence="6" id="KW-1185">Reference proteome</keyword>
<dbReference type="InterPro" id="IPR009072">
    <property type="entry name" value="Histone-fold"/>
</dbReference>
<evidence type="ECO:0000256" key="2">
    <source>
        <dbReference type="ARBA" id="ARBA00023242"/>
    </source>
</evidence>
<protein>
    <recommendedName>
        <fullName evidence="4">Transcription factor CBF/NF-Y/archaeal histone domain-containing protein</fullName>
    </recommendedName>
</protein>
<dbReference type="CDD" id="cd22929">
    <property type="entry name" value="HFD_POLE4-like"/>
    <property type="match status" value="1"/>
</dbReference>
<accession>A0AAN9V648</accession>
<dbReference type="EMBL" id="JAZDUA010000648">
    <property type="protein sequence ID" value="KAK7790293.1"/>
    <property type="molecule type" value="Genomic_DNA"/>
</dbReference>
<dbReference type="InterPro" id="IPR003958">
    <property type="entry name" value="CBFA_NFYB_domain"/>
</dbReference>
<evidence type="ECO:0000313" key="6">
    <source>
        <dbReference type="Proteomes" id="UP001378592"/>
    </source>
</evidence>